<dbReference type="Pfam" id="PF20155">
    <property type="entry name" value="TMP_3"/>
    <property type="match status" value="1"/>
</dbReference>
<name>A0A6P2VTU8_BURL3</name>
<feature type="domain" description="Tape measure protein N-terminal" evidence="3">
    <location>
        <begin position="84"/>
        <end position="274"/>
    </location>
</feature>
<dbReference type="NCBIfam" id="TIGR01541">
    <property type="entry name" value="tape_meas_lam_C"/>
    <property type="match status" value="1"/>
</dbReference>
<reference evidence="4 5" key="1">
    <citation type="submission" date="2019-09" db="EMBL/GenBank/DDBJ databases">
        <authorList>
            <person name="Depoorter E."/>
        </authorList>
    </citation>
    <scope>NUCLEOTIDE SEQUENCE [LARGE SCALE GENOMIC DNA]</scope>
    <source>
        <strain evidence="4">R-18112</strain>
    </source>
</reference>
<evidence type="ECO:0000259" key="2">
    <source>
        <dbReference type="Pfam" id="PF09718"/>
    </source>
</evidence>
<feature type="coiled-coil region" evidence="1">
    <location>
        <begin position="1008"/>
        <end position="1042"/>
    </location>
</feature>
<evidence type="ECO:0000259" key="3">
    <source>
        <dbReference type="Pfam" id="PF20155"/>
    </source>
</evidence>
<gene>
    <name evidence="4" type="ORF">BLA18112_03359</name>
</gene>
<dbReference type="NCBIfam" id="TIGR02675">
    <property type="entry name" value="tape_meas_nterm"/>
    <property type="match status" value="1"/>
</dbReference>
<dbReference type="Proteomes" id="UP000494274">
    <property type="component" value="Unassembled WGS sequence"/>
</dbReference>
<accession>A0A6P2VTU8</accession>
<sequence length="1379" mass="144122">MATSLRELIVSVTANTTEYDRRMRGLASSAGGYFNAVRDGGRAADAAFASNAASVQVMVRAIEAARGSLTAYAQAAAAAFGVHQLIEYADEWTNLSNRLKIVTRDQIDFAIAQGDVLRIAQSTRQPLDATAELYQRIANNTSHLGLSIKQVGPLVETISKAVALSGVSADTARLGIVQLGQAFASGQLRGQDLKSVLEELPGVADAIARGMGKGTSELKALAEDGKLTVENLIDALKNAGSSTDALFGKVDMTVGQAMTRLQTEVIAYVGHANEATGASAKLAQGVVYVADHLDQIVAISASLVAGRLGLYFAMTAAAVGKSAIAWNAERQALLAKAQAENAAALVTITKAQSDRDAAAAKLQSAQASEVAAAAELAGMRAMRESLAMQSALTAGSIRYTQAKLAEASAIEASAAAQVAVARSNLANSQEIGRRIAGTPYAAVIARETAAAQGELTRAEASLALAQQRRVALEAAAAKGTVDQTRYAAALAETERGLAVAERQVAAATQARERAERSATAATAGLAAATERAAVAQTVAARAGSLMRSVGSGMLSVMGGLPGIIATVGTVALGAAVNWLVFRDHASSATSSLIDMQAPLDQIIEKYRQLSPLLQEVERNRAKQAQASARSDVADAYAGLAARASQSVIMPGIGDSPPIITDENQVALDRFIEGLNRIKTENLGVDEKSRELASLVGVFIDATKGGDELRAELVQAASAIDTAGAAADKGARTLAAMDAAARAAADGIRLLTEENNFFAGGMAAEAWNKYVEKLKEVSDVIGMTAQQRAEYEAKTKGANTAEARQAGLIAGRADAYKSLEKAIQDKDSKAEAGARTNIDNLTRELALMNQQMVVAGALASFQNAISTKNFGKFTKYGFDEKSGDPELAAMVARAEANASGKKAYDETVAESAAQVARIGVNAPGLKKASGHRAGGSSTSEADRLLENIRQRTAQLNVEAVATDKLTQSERDRLGFDQKITDLRAKRTKLSDGDKSLLRREQEIRAGFKLNAQKEKEVRYNEAINKLKERSSQIDAEMADYAKERAREAQRNLEAMSQGDNERALNQSLGRVSDEFRRRRDELSKGARKDGILNSPQYLDAIYKIDQAQAEQEEKERGYHAAELARQADWKTGAQRAMAVYQESADNAAGRAEEAMTSSFRSMEDALTSFVSTGKLDFRGLVNSMITDLARFAARAAMAPVFGALGSALGLGAASAGGFSSSSLLGGVAGGLSDMFGAGGGNTYGFHLATGGQVTGPGTSTSDSIPAWLSNEEFVVKAAAVRKPGVLRLLEAINSGRDLGFAKFANGGLVGGGSSGGGVLGGQGGGIELNIPVTIDGGTGNATQMMASAEFVKKLTQMVQGLIAVESRQGGALWKLKNGMG</sequence>
<keyword evidence="1" id="KW-0175">Coiled coil</keyword>
<dbReference type="RefSeq" id="WP_175044573.1">
    <property type="nucleotide sequence ID" value="NZ_CABVQI010000009.1"/>
</dbReference>
<feature type="domain" description="Bacteriophage tail tape measure C-terminal" evidence="2">
    <location>
        <begin position="1127"/>
        <end position="1200"/>
    </location>
</feature>
<feature type="coiled-coil region" evidence="1">
    <location>
        <begin position="455"/>
        <end position="517"/>
    </location>
</feature>
<dbReference type="Pfam" id="PF09718">
    <property type="entry name" value="Tape_meas_lam_C"/>
    <property type="match status" value="1"/>
</dbReference>
<dbReference type="Pfam" id="PF24622">
    <property type="entry name" value="TMP_4"/>
    <property type="match status" value="1"/>
</dbReference>
<evidence type="ECO:0000313" key="4">
    <source>
        <dbReference type="EMBL" id="VWC91571.1"/>
    </source>
</evidence>
<protein>
    <submittedName>
        <fullName evidence="4">Phage tape measure protein</fullName>
    </submittedName>
</protein>
<dbReference type="InterPro" id="IPR013491">
    <property type="entry name" value="Tape_meas_N"/>
</dbReference>
<evidence type="ECO:0000313" key="5">
    <source>
        <dbReference type="Proteomes" id="UP000494274"/>
    </source>
</evidence>
<dbReference type="InterPro" id="IPR006431">
    <property type="entry name" value="Phage_tape_meas_C"/>
</dbReference>
<proteinExistence type="predicted"/>
<organism evidence="4 5">
    <name type="scientific">Burkholderia lata (strain ATCC 17760 / DSM 23089 / LMG 22485 / NCIMB 9086 / R18194 / 383)</name>
    <dbReference type="NCBI Taxonomy" id="482957"/>
    <lineage>
        <taxon>Bacteria</taxon>
        <taxon>Pseudomonadati</taxon>
        <taxon>Pseudomonadota</taxon>
        <taxon>Betaproteobacteria</taxon>
        <taxon>Burkholderiales</taxon>
        <taxon>Burkholderiaceae</taxon>
        <taxon>Burkholderia</taxon>
        <taxon>Burkholderia cepacia complex</taxon>
    </lineage>
</organism>
<evidence type="ECO:0000256" key="1">
    <source>
        <dbReference type="SAM" id="Coils"/>
    </source>
</evidence>
<dbReference type="EMBL" id="CABVQI010000009">
    <property type="protein sequence ID" value="VWC91571.1"/>
    <property type="molecule type" value="Genomic_DNA"/>
</dbReference>